<keyword evidence="3" id="KW-1185">Reference proteome</keyword>
<feature type="compositionally biased region" description="Basic and acidic residues" evidence="1">
    <location>
        <begin position="180"/>
        <end position="194"/>
    </location>
</feature>
<feature type="compositionally biased region" description="Low complexity" evidence="1">
    <location>
        <begin position="196"/>
        <end position="205"/>
    </location>
</feature>
<feature type="region of interest" description="Disordered" evidence="1">
    <location>
        <begin position="56"/>
        <end position="153"/>
    </location>
</feature>
<reference evidence="2 3" key="1">
    <citation type="journal article" date="2015" name="Genome Biol. Evol.">
        <title>The genome of winter moth (Operophtera brumata) provides a genomic perspective on sexual dimorphism and phenology.</title>
        <authorList>
            <person name="Derks M.F."/>
            <person name="Smit S."/>
            <person name="Salis L."/>
            <person name="Schijlen E."/>
            <person name="Bossers A."/>
            <person name="Mateman C."/>
            <person name="Pijl A.S."/>
            <person name="de Ridder D."/>
            <person name="Groenen M.A."/>
            <person name="Visser M.E."/>
            <person name="Megens H.J."/>
        </authorList>
    </citation>
    <scope>NUCLEOTIDE SEQUENCE [LARGE SCALE GENOMIC DNA]</scope>
    <source>
        <strain evidence="2">WM2013NL</strain>
        <tissue evidence="2">Head and thorax</tissue>
    </source>
</reference>
<feature type="compositionally biased region" description="Polar residues" evidence="1">
    <location>
        <begin position="91"/>
        <end position="105"/>
    </location>
</feature>
<evidence type="ECO:0000256" key="1">
    <source>
        <dbReference type="SAM" id="MobiDB-lite"/>
    </source>
</evidence>
<dbReference type="STRING" id="104452.A0A0L7KWB1"/>
<feature type="region of interest" description="Disordered" evidence="1">
    <location>
        <begin position="168"/>
        <end position="205"/>
    </location>
</feature>
<proteinExistence type="predicted"/>
<dbReference type="AlphaFoldDB" id="A0A0L7KWB1"/>
<feature type="compositionally biased region" description="Low complexity" evidence="1">
    <location>
        <begin position="106"/>
        <end position="126"/>
    </location>
</feature>
<evidence type="ECO:0000313" key="2">
    <source>
        <dbReference type="EMBL" id="KOB67523.1"/>
    </source>
</evidence>
<dbReference type="Gene3D" id="1.10.418.10">
    <property type="entry name" value="Calponin-like domain"/>
    <property type="match status" value="1"/>
</dbReference>
<name>A0A0L7KWB1_OPEBR</name>
<dbReference type="EMBL" id="JTDY01004974">
    <property type="protein sequence ID" value="KOB67523.1"/>
    <property type="molecule type" value="Genomic_DNA"/>
</dbReference>
<dbReference type="Proteomes" id="UP000037510">
    <property type="component" value="Unassembled WGS sequence"/>
</dbReference>
<feature type="compositionally biased region" description="Basic and acidic residues" evidence="1">
    <location>
        <begin position="56"/>
        <end position="69"/>
    </location>
</feature>
<protein>
    <submittedName>
        <fullName evidence="2">Neuronal protein a</fullName>
    </submittedName>
</protein>
<accession>A0A0L7KWB1</accession>
<sequence>MRDRRAYFARFRLDSVSLEFVMQFCGLDTDCKKMAGEQISRKPAWHEYLPRRSKLEEVSKPKQYKEALRQQRQQDIYRPRSDQASPELESPHQSPNHSPVNGYNNVSPSPYRSVSSASSVSPTHVPNSPLLHSTPRRFNGNTEKLEENKRPVQKVVPSRINKAYVNGTVDYPRVNGDPRLNGDPRVNGDPREAYIKPTSPTKSPTNTLYNGVKSSIPRMNGDAKLLSVSYLKGAPKSKVWSKEASDKLSFTMKREFDKQKEETELLQQLRSLSPVLADGVVLCHLANHVRPRSVGSVHVPSPAQVHIICSDSRESAEDVRARAVAKSLEDICSPGDILAHADTEQHASLGPLARTLSALLTHATPHSPKDIASYYDDYNDVETLELNYQRQLRRYSDERHISNFNTPENFIDENEEYENNNTDPSISYSPIYANEMRNRGPYYQTNRVQFVTPFCNVLKSDTFELYDTDEVDFPMEVREIETERYDRGKMNLEIPNLNVIENEPEEFENKTLYTCLCLGAFVVSTILLIVYPL</sequence>
<organism evidence="2 3">
    <name type="scientific">Operophtera brumata</name>
    <name type="common">Winter moth</name>
    <name type="synonym">Phalaena brumata</name>
    <dbReference type="NCBI Taxonomy" id="104452"/>
    <lineage>
        <taxon>Eukaryota</taxon>
        <taxon>Metazoa</taxon>
        <taxon>Ecdysozoa</taxon>
        <taxon>Arthropoda</taxon>
        <taxon>Hexapoda</taxon>
        <taxon>Insecta</taxon>
        <taxon>Pterygota</taxon>
        <taxon>Neoptera</taxon>
        <taxon>Endopterygota</taxon>
        <taxon>Lepidoptera</taxon>
        <taxon>Glossata</taxon>
        <taxon>Ditrysia</taxon>
        <taxon>Geometroidea</taxon>
        <taxon>Geometridae</taxon>
        <taxon>Larentiinae</taxon>
        <taxon>Operophtera</taxon>
    </lineage>
</organism>
<dbReference type="SUPFAM" id="SSF47576">
    <property type="entry name" value="Calponin-homology domain, CH-domain"/>
    <property type="match status" value="1"/>
</dbReference>
<gene>
    <name evidence="2" type="ORF">OBRU01_12747</name>
</gene>
<comment type="caution">
    <text evidence="2">The sequence shown here is derived from an EMBL/GenBank/DDBJ whole genome shotgun (WGS) entry which is preliminary data.</text>
</comment>
<evidence type="ECO:0000313" key="3">
    <source>
        <dbReference type="Proteomes" id="UP000037510"/>
    </source>
</evidence>
<dbReference type="InterPro" id="IPR036872">
    <property type="entry name" value="CH_dom_sf"/>
</dbReference>